<evidence type="ECO:0000256" key="7">
    <source>
        <dbReference type="ARBA" id="ARBA00022984"/>
    </source>
</evidence>
<comment type="catalytic activity">
    <reaction evidence="11">
        <text>[GlcNAc-(1-&gt;4)-Mur2Ac(oyl-L-Ala-gamma-D-Glu-L-Lys-D-Ala-D-Ala)](n)-di-trans,octa-cis-undecaprenyl diphosphate + beta-D-GlcNAc-(1-&gt;4)-Mur2Ac(oyl-L-Ala-gamma-D-Glu-L-Lys-D-Ala-D-Ala)-di-trans,octa-cis-undecaprenyl diphosphate = [GlcNAc-(1-&gt;4)-Mur2Ac(oyl-L-Ala-gamma-D-Glu-L-Lys-D-Ala-D-Ala)](n+1)-di-trans,octa-cis-undecaprenyl diphosphate + di-trans,octa-cis-undecaprenyl diphosphate + H(+)</text>
        <dbReference type="Rhea" id="RHEA:23708"/>
        <dbReference type="Rhea" id="RHEA-COMP:9602"/>
        <dbReference type="Rhea" id="RHEA-COMP:9603"/>
        <dbReference type="ChEBI" id="CHEBI:15378"/>
        <dbReference type="ChEBI" id="CHEBI:58405"/>
        <dbReference type="ChEBI" id="CHEBI:60033"/>
        <dbReference type="ChEBI" id="CHEBI:78435"/>
        <dbReference type="EC" id="2.4.99.28"/>
    </reaction>
</comment>
<evidence type="ECO:0000256" key="10">
    <source>
        <dbReference type="ARBA" id="ARBA00023316"/>
    </source>
</evidence>
<dbReference type="GO" id="GO:0008955">
    <property type="term" value="F:peptidoglycan glycosyltransferase activity"/>
    <property type="evidence" value="ECO:0007669"/>
    <property type="project" value="UniProtKB-UniRule"/>
</dbReference>
<dbReference type="GO" id="GO:0009252">
    <property type="term" value="P:peptidoglycan biosynthetic process"/>
    <property type="evidence" value="ECO:0007669"/>
    <property type="project" value="UniProtKB-UniRule"/>
</dbReference>
<evidence type="ECO:0000256" key="3">
    <source>
        <dbReference type="ARBA" id="ARBA00022676"/>
    </source>
</evidence>
<keyword evidence="7 11" id="KW-0573">Peptidoglycan synthesis</keyword>
<dbReference type="HAMAP" id="MF_00766">
    <property type="entry name" value="PGT_MtgA"/>
    <property type="match status" value="1"/>
</dbReference>
<dbReference type="AlphaFoldDB" id="A0A9D9HVJ3"/>
<evidence type="ECO:0000259" key="12">
    <source>
        <dbReference type="Pfam" id="PF00912"/>
    </source>
</evidence>
<dbReference type="InterPro" id="IPR023346">
    <property type="entry name" value="Lysozyme-like_dom_sf"/>
</dbReference>
<reference evidence="13" key="1">
    <citation type="submission" date="2020-10" db="EMBL/GenBank/DDBJ databases">
        <authorList>
            <person name="Gilroy R."/>
        </authorList>
    </citation>
    <scope>NUCLEOTIDE SEQUENCE</scope>
    <source>
        <strain evidence="13">G3-3990</strain>
    </source>
</reference>
<reference evidence="13" key="2">
    <citation type="journal article" date="2021" name="PeerJ">
        <title>Extensive microbial diversity within the chicken gut microbiome revealed by metagenomics and culture.</title>
        <authorList>
            <person name="Gilroy R."/>
            <person name="Ravi A."/>
            <person name="Getino M."/>
            <person name="Pursley I."/>
            <person name="Horton D.L."/>
            <person name="Alikhan N.F."/>
            <person name="Baker D."/>
            <person name="Gharbi K."/>
            <person name="Hall N."/>
            <person name="Watson M."/>
            <person name="Adriaenssens E.M."/>
            <person name="Foster-Nyarko E."/>
            <person name="Jarju S."/>
            <person name="Secka A."/>
            <person name="Antonio M."/>
            <person name="Oren A."/>
            <person name="Chaudhuri R.R."/>
            <person name="La Ragione R."/>
            <person name="Hildebrand F."/>
            <person name="Pallen M.J."/>
        </authorList>
    </citation>
    <scope>NUCLEOTIDE SEQUENCE</scope>
    <source>
        <strain evidence="13">G3-3990</strain>
    </source>
</reference>
<evidence type="ECO:0000256" key="4">
    <source>
        <dbReference type="ARBA" id="ARBA00022679"/>
    </source>
</evidence>
<feature type="transmembrane region" description="Helical" evidence="11">
    <location>
        <begin position="20"/>
        <end position="40"/>
    </location>
</feature>
<dbReference type="GO" id="GO:0008360">
    <property type="term" value="P:regulation of cell shape"/>
    <property type="evidence" value="ECO:0007669"/>
    <property type="project" value="UniProtKB-KW"/>
</dbReference>
<dbReference type="EMBL" id="JADIMG010000098">
    <property type="protein sequence ID" value="MBO8460795.1"/>
    <property type="molecule type" value="Genomic_DNA"/>
</dbReference>
<feature type="domain" description="Glycosyl transferase family 51" evidence="12">
    <location>
        <begin position="64"/>
        <end position="228"/>
    </location>
</feature>
<evidence type="ECO:0000256" key="1">
    <source>
        <dbReference type="ARBA" id="ARBA00022475"/>
    </source>
</evidence>
<keyword evidence="9 11" id="KW-0472">Membrane</keyword>
<dbReference type="InterPro" id="IPR001264">
    <property type="entry name" value="Glyco_trans_51"/>
</dbReference>
<keyword evidence="10 11" id="KW-0961">Cell wall biogenesis/degradation</keyword>
<dbReference type="Proteomes" id="UP000823641">
    <property type="component" value="Unassembled WGS sequence"/>
</dbReference>
<organism evidence="13 14">
    <name type="scientific">Candidatus Gallipaludibacter merdavium</name>
    <dbReference type="NCBI Taxonomy" id="2840839"/>
    <lineage>
        <taxon>Bacteria</taxon>
        <taxon>Pseudomonadati</taxon>
        <taxon>Bacteroidota</taxon>
        <taxon>Bacteroidia</taxon>
        <taxon>Bacteroidales</taxon>
        <taxon>Candidatus Gallipaludibacter</taxon>
    </lineage>
</organism>
<dbReference type="Gene3D" id="1.10.3810.10">
    <property type="entry name" value="Biosynthetic peptidoglycan transglycosylase-like"/>
    <property type="match status" value="1"/>
</dbReference>
<dbReference type="GO" id="GO:0071555">
    <property type="term" value="P:cell wall organization"/>
    <property type="evidence" value="ECO:0007669"/>
    <property type="project" value="UniProtKB-KW"/>
</dbReference>
<dbReference type="GO" id="GO:0009274">
    <property type="term" value="C:peptidoglycan-based cell wall"/>
    <property type="evidence" value="ECO:0007669"/>
    <property type="project" value="InterPro"/>
</dbReference>
<evidence type="ECO:0000313" key="14">
    <source>
        <dbReference type="Proteomes" id="UP000823641"/>
    </source>
</evidence>
<dbReference type="GO" id="GO:0005886">
    <property type="term" value="C:plasma membrane"/>
    <property type="evidence" value="ECO:0007669"/>
    <property type="project" value="UniProtKB-SubCell"/>
</dbReference>
<comment type="function">
    <text evidence="11">Peptidoglycan polymerase that catalyzes glycan chain elongation from lipid-linked precursors.</text>
</comment>
<evidence type="ECO:0000256" key="11">
    <source>
        <dbReference type="HAMAP-Rule" id="MF_00766"/>
    </source>
</evidence>
<protein>
    <recommendedName>
        <fullName evidence="11">Biosynthetic peptidoglycan transglycosylase</fullName>
        <ecNumber evidence="11">2.4.99.28</ecNumber>
    </recommendedName>
    <alternativeName>
        <fullName evidence="11">Glycan polymerase</fullName>
    </alternativeName>
    <alternativeName>
        <fullName evidence="11">Peptidoglycan glycosyltransferase MtgA</fullName>
        <shortName evidence="11">PGT</shortName>
    </alternativeName>
</protein>
<gene>
    <name evidence="11 13" type="primary">mtgA</name>
    <name evidence="13" type="ORF">IAA73_10785</name>
</gene>
<keyword evidence="3 11" id="KW-0328">Glycosyltransferase</keyword>
<dbReference type="Pfam" id="PF00912">
    <property type="entry name" value="Transgly"/>
    <property type="match status" value="1"/>
</dbReference>
<dbReference type="InterPro" id="IPR036950">
    <property type="entry name" value="PBP_transglycosylase"/>
</dbReference>
<dbReference type="GO" id="GO:0016763">
    <property type="term" value="F:pentosyltransferase activity"/>
    <property type="evidence" value="ECO:0007669"/>
    <property type="project" value="InterPro"/>
</dbReference>
<name>A0A9D9HVJ3_9BACT</name>
<dbReference type="NCBIfam" id="TIGR02070">
    <property type="entry name" value="mono_pep_trsgly"/>
    <property type="match status" value="1"/>
</dbReference>
<keyword evidence="5 11" id="KW-0812">Transmembrane</keyword>
<evidence type="ECO:0000256" key="9">
    <source>
        <dbReference type="ARBA" id="ARBA00023136"/>
    </source>
</evidence>
<dbReference type="PANTHER" id="PTHR30400:SF0">
    <property type="entry name" value="BIOSYNTHETIC PEPTIDOGLYCAN TRANSGLYCOSYLASE"/>
    <property type="match status" value="1"/>
</dbReference>
<dbReference type="PANTHER" id="PTHR30400">
    <property type="entry name" value="MONOFUNCTIONAL BIOSYNTHETIC PEPTIDOGLYCAN TRANSGLYCOSYLASE"/>
    <property type="match status" value="1"/>
</dbReference>
<evidence type="ECO:0000313" key="13">
    <source>
        <dbReference type="EMBL" id="MBO8460795.1"/>
    </source>
</evidence>
<dbReference type="InterPro" id="IPR011812">
    <property type="entry name" value="Pep_trsgly"/>
</dbReference>
<keyword evidence="8 11" id="KW-1133">Transmembrane helix</keyword>
<sequence>MTKKKTFGKKCRRFIFRSLLYIILGFFVFTLSSVFVYKYVPVYYTPLMFIRQMQAWQTGEHLHIRKEWVPIQQISPNMVRAVIASEDNLFTHHWGFSQKAIQQAWEDNKSGKRIRGGSTITQQTAKNVFLTPSRTYVRKAFELYYSLLIECIWGKERIMEVYLNVIEMGDGIFGVEAASEIYFNTTAKNLTKSQSALLAVCLPNPHKMSPAHPSAYVRKRQAQILVLMPKLGKIELVRTPLERR</sequence>
<comment type="subcellular location">
    <subcellularLocation>
        <location evidence="11">Cell membrane</location>
        <topology evidence="11">Single-pass membrane protein</topology>
    </subcellularLocation>
</comment>
<dbReference type="EC" id="2.4.99.28" evidence="11"/>
<comment type="caution">
    <text evidence="13">The sequence shown here is derived from an EMBL/GenBank/DDBJ whole genome shotgun (WGS) entry which is preliminary data.</text>
</comment>
<dbReference type="SUPFAM" id="SSF53955">
    <property type="entry name" value="Lysozyme-like"/>
    <property type="match status" value="1"/>
</dbReference>
<comment type="pathway">
    <text evidence="11">Cell wall biogenesis; peptidoglycan biosynthesis.</text>
</comment>
<proteinExistence type="inferred from homology"/>
<evidence type="ECO:0000256" key="2">
    <source>
        <dbReference type="ARBA" id="ARBA00022519"/>
    </source>
</evidence>
<comment type="similarity">
    <text evidence="11">Belongs to the glycosyltransferase 51 family.</text>
</comment>
<keyword evidence="6 11" id="KW-0133">Cell shape</keyword>
<keyword evidence="1 11" id="KW-1003">Cell membrane</keyword>
<evidence type="ECO:0000256" key="6">
    <source>
        <dbReference type="ARBA" id="ARBA00022960"/>
    </source>
</evidence>
<accession>A0A9D9HVJ3</accession>
<evidence type="ECO:0000256" key="8">
    <source>
        <dbReference type="ARBA" id="ARBA00022989"/>
    </source>
</evidence>
<keyword evidence="2" id="KW-0997">Cell inner membrane</keyword>
<keyword evidence="4 11" id="KW-0808">Transferase</keyword>
<evidence type="ECO:0000256" key="5">
    <source>
        <dbReference type="ARBA" id="ARBA00022692"/>
    </source>
</evidence>